<keyword evidence="8" id="KW-1185">Reference proteome</keyword>
<keyword evidence="1 5" id="KW-0732">Signal</keyword>
<feature type="compositionally biased region" description="Basic and acidic residues" evidence="4">
    <location>
        <begin position="304"/>
        <end position="314"/>
    </location>
</feature>
<feature type="signal peptide" evidence="5">
    <location>
        <begin position="1"/>
        <end position="18"/>
    </location>
</feature>
<evidence type="ECO:0000256" key="5">
    <source>
        <dbReference type="SAM" id="SignalP"/>
    </source>
</evidence>
<dbReference type="PROSITE" id="PS51257">
    <property type="entry name" value="PROKAR_LIPOPROTEIN"/>
    <property type="match status" value="1"/>
</dbReference>
<evidence type="ECO:0000313" key="7">
    <source>
        <dbReference type="EMBL" id="TNN76825.1"/>
    </source>
</evidence>
<dbReference type="CDD" id="cd00042">
    <property type="entry name" value="CY"/>
    <property type="match status" value="1"/>
</dbReference>
<sequence>MKHCMILSLLLALGCVHGAPVAPGGMEAGSCEDASAKGAAELALTKINQDRKEGYIFALHRLSNVHMAKHVYGQCKATIFISKVNRVVRLYKYNCVARPVPSVRVHNVCPDCPNIMSTTDDHIQKAVTDSLAKFNKEGEMSKRFALLKVTRASAGMAMSMIYNAEYTIQETVCKSDAGAADPCPFLECEFTHYGFCKGSLFSDPDGVEDTDVDCEIFEPEAAEREKKLHLLAEAADHKHLDTHAHSHTHDVAHATDAGHTHEHVHDHTKGHAHHDHTQKHAADSDHHHTHDHAPGSGHRHAHDHSHDHGHNHDHVHTHHAKAHNHTSNVPHQHHDYKHAAGVHTHEHDHELALDHDHMHPHLHEHEHHHHHHDHTHEADVHDHPEGSVRFLPAIDRPMTLPAFPEVPVIGVVLPLKEDPQIPGQMEPTIEAFPMALSANCGPAAAGVTLVDELFAEDPMFKAAA</sequence>
<gene>
    <name evidence="7" type="primary">FETUB_1</name>
    <name evidence="7" type="ORF">EYF80_012878</name>
</gene>
<dbReference type="Proteomes" id="UP000314294">
    <property type="component" value="Unassembled WGS sequence"/>
</dbReference>
<dbReference type="Gene3D" id="3.10.450.10">
    <property type="match status" value="1"/>
</dbReference>
<reference evidence="7 8" key="1">
    <citation type="submission" date="2019-03" db="EMBL/GenBank/DDBJ databases">
        <title>First draft genome of Liparis tanakae, snailfish: a comprehensive survey of snailfish specific genes.</title>
        <authorList>
            <person name="Kim W."/>
            <person name="Song I."/>
            <person name="Jeong J.-H."/>
            <person name="Kim D."/>
            <person name="Kim S."/>
            <person name="Ryu S."/>
            <person name="Song J.Y."/>
            <person name="Lee S.K."/>
        </authorList>
    </citation>
    <scope>NUCLEOTIDE SEQUENCE [LARGE SCALE GENOMIC DNA]</scope>
    <source>
        <tissue evidence="7">Muscle</tissue>
    </source>
</reference>
<evidence type="ECO:0000256" key="4">
    <source>
        <dbReference type="SAM" id="MobiDB-lite"/>
    </source>
</evidence>
<feature type="compositionally biased region" description="Basic and acidic residues" evidence="4">
    <location>
        <begin position="278"/>
        <end position="293"/>
    </location>
</feature>
<feature type="compositionally biased region" description="Basic and acidic residues" evidence="4">
    <location>
        <begin position="257"/>
        <end position="269"/>
    </location>
</feature>
<dbReference type="AlphaFoldDB" id="A0A4Z2IGL7"/>
<organism evidence="7 8">
    <name type="scientific">Liparis tanakae</name>
    <name type="common">Tanaka's snailfish</name>
    <dbReference type="NCBI Taxonomy" id="230148"/>
    <lineage>
        <taxon>Eukaryota</taxon>
        <taxon>Metazoa</taxon>
        <taxon>Chordata</taxon>
        <taxon>Craniata</taxon>
        <taxon>Vertebrata</taxon>
        <taxon>Euteleostomi</taxon>
        <taxon>Actinopterygii</taxon>
        <taxon>Neopterygii</taxon>
        <taxon>Teleostei</taxon>
        <taxon>Neoteleostei</taxon>
        <taxon>Acanthomorphata</taxon>
        <taxon>Eupercaria</taxon>
        <taxon>Perciformes</taxon>
        <taxon>Cottioidei</taxon>
        <taxon>Cottales</taxon>
        <taxon>Liparidae</taxon>
        <taxon>Liparis</taxon>
    </lineage>
</organism>
<dbReference type="SUPFAM" id="SSF54403">
    <property type="entry name" value="Cystatin/monellin"/>
    <property type="match status" value="2"/>
</dbReference>
<dbReference type="PROSITE" id="PS51530">
    <property type="entry name" value="CYSTATIN_FETUIN_B"/>
    <property type="match status" value="1"/>
</dbReference>
<dbReference type="PANTHER" id="PTHR13814">
    <property type="entry name" value="FETUIN"/>
    <property type="match status" value="1"/>
</dbReference>
<evidence type="ECO:0000256" key="1">
    <source>
        <dbReference type="ARBA" id="ARBA00022729"/>
    </source>
</evidence>
<evidence type="ECO:0000256" key="3">
    <source>
        <dbReference type="ARBA" id="ARBA00023180"/>
    </source>
</evidence>
<feature type="chain" id="PRO_5021274828" evidence="5">
    <location>
        <begin position="19"/>
        <end position="464"/>
    </location>
</feature>
<dbReference type="PANTHER" id="PTHR13814:SF10">
    <property type="entry name" value="FETUIN-B"/>
    <property type="match status" value="1"/>
</dbReference>
<dbReference type="InterPro" id="IPR046350">
    <property type="entry name" value="Cystatin_sf"/>
</dbReference>
<dbReference type="GO" id="GO:0004869">
    <property type="term" value="F:cysteine-type endopeptidase inhibitor activity"/>
    <property type="evidence" value="ECO:0007669"/>
    <property type="project" value="InterPro"/>
</dbReference>
<feature type="compositionally biased region" description="Basic and acidic residues" evidence="4">
    <location>
        <begin position="374"/>
        <end position="383"/>
    </location>
</feature>
<dbReference type="EMBL" id="SRLO01000089">
    <property type="protein sequence ID" value="TNN76825.1"/>
    <property type="molecule type" value="Genomic_DNA"/>
</dbReference>
<feature type="region of interest" description="Disordered" evidence="4">
    <location>
        <begin position="257"/>
        <end position="333"/>
    </location>
</feature>
<evidence type="ECO:0000256" key="2">
    <source>
        <dbReference type="ARBA" id="ARBA00023157"/>
    </source>
</evidence>
<dbReference type="Pfam" id="PF00031">
    <property type="entry name" value="Cystatin"/>
    <property type="match status" value="1"/>
</dbReference>
<dbReference type="GO" id="GO:0005576">
    <property type="term" value="C:extracellular region"/>
    <property type="evidence" value="ECO:0007669"/>
    <property type="project" value="TreeGrafter"/>
</dbReference>
<keyword evidence="2" id="KW-1015">Disulfide bond</keyword>
<dbReference type="InterPro" id="IPR025764">
    <property type="entry name" value="Cystatin_Fetuin_B"/>
</dbReference>
<keyword evidence="3" id="KW-0325">Glycoprotein</keyword>
<proteinExistence type="predicted"/>
<accession>A0A4Z2IGL7</accession>
<name>A0A4Z2IGL7_9TELE</name>
<feature type="region of interest" description="Disordered" evidence="4">
    <location>
        <begin position="363"/>
        <end position="383"/>
    </location>
</feature>
<feature type="compositionally biased region" description="Basic residues" evidence="4">
    <location>
        <begin position="315"/>
        <end position="324"/>
    </location>
</feature>
<dbReference type="InterPro" id="IPR000010">
    <property type="entry name" value="Cystatin_dom"/>
</dbReference>
<protein>
    <submittedName>
        <fullName evidence="7">Fetuin-B</fullName>
    </submittedName>
</protein>
<evidence type="ECO:0000259" key="6">
    <source>
        <dbReference type="PROSITE" id="PS51530"/>
    </source>
</evidence>
<dbReference type="InterPro" id="IPR050735">
    <property type="entry name" value="Kininogen_Fetuin_HRG"/>
</dbReference>
<comment type="caution">
    <text evidence="7">The sequence shown here is derived from an EMBL/GenBank/DDBJ whole genome shotgun (WGS) entry which is preliminary data.</text>
</comment>
<feature type="domain" description="Cystatin fetuin-B-type" evidence="6">
    <location>
        <begin position="107"/>
        <end position="215"/>
    </location>
</feature>
<evidence type="ECO:0000313" key="8">
    <source>
        <dbReference type="Proteomes" id="UP000314294"/>
    </source>
</evidence>
<dbReference type="OrthoDB" id="9941887at2759"/>